<dbReference type="EMBL" id="JMSN01000142">
    <property type="protein sequence ID" value="KDN37265.1"/>
    <property type="molecule type" value="Genomic_DNA"/>
</dbReference>
<keyword evidence="7" id="KW-1185">Reference proteome</keyword>
<accession>A0A066VFA2</accession>
<evidence type="ECO:0000256" key="3">
    <source>
        <dbReference type="PROSITE-ProRule" id="PRU10141"/>
    </source>
</evidence>
<feature type="region of interest" description="Disordered" evidence="4">
    <location>
        <begin position="1438"/>
        <end position="1468"/>
    </location>
</feature>
<dbReference type="Pfam" id="PF00069">
    <property type="entry name" value="Pkinase"/>
    <property type="match status" value="1"/>
</dbReference>
<feature type="region of interest" description="Disordered" evidence="4">
    <location>
        <begin position="939"/>
        <end position="1017"/>
    </location>
</feature>
<dbReference type="InterPro" id="IPR000719">
    <property type="entry name" value="Prot_kinase_dom"/>
</dbReference>
<feature type="compositionally biased region" description="Polar residues" evidence="4">
    <location>
        <begin position="1298"/>
        <end position="1311"/>
    </location>
</feature>
<dbReference type="PROSITE" id="PS00108">
    <property type="entry name" value="PROTEIN_KINASE_ST"/>
    <property type="match status" value="1"/>
</dbReference>
<feature type="compositionally biased region" description="Low complexity" evidence="4">
    <location>
        <begin position="852"/>
        <end position="866"/>
    </location>
</feature>
<dbReference type="GO" id="GO:0035556">
    <property type="term" value="P:intracellular signal transduction"/>
    <property type="evidence" value="ECO:0007669"/>
    <property type="project" value="TreeGrafter"/>
</dbReference>
<feature type="compositionally biased region" description="Basic and acidic residues" evidence="4">
    <location>
        <begin position="607"/>
        <end position="618"/>
    </location>
</feature>
<dbReference type="InterPro" id="IPR008271">
    <property type="entry name" value="Ser/Thr_kinase_AS"/>
</dbReference>
<name>A0A066VFA2_TILAU</name>
<protein>
    <submittedName>
        <fullName evidence="6">Pkinase-domain-containing protein</fullName>
    </submittedName>
</protein>
<reference evidence="6 7" key="1">
    <citation type="submission" date="2014-05" db="EMBL/GenBank/DDBJ databases">
        <title>Draft genome sequence of a rare smut relative, Tilletiaria anomala UBC 951.</title>
        <authorList>
            <consortium name="DOE Joint Genome Institute"/>
            <person name="Toome M."/>
            <person name="Kuo A."/>
            <person name="Henrissat B."/>
            <person name="Lipzen A."/>
            <person name="Tritt A."/>
            <person name="Yoshinaga Y."/>
            <person name="Zane M."/>
            <person name="Barry K."/>
            <person name="Grigoriev I.V."/>
            <person name="Spatafora J.W."/>
            <person name="Aimea M.C."/>
        </authorList>
    </citation>
    <scope>NUCLEOTIDE SEQUENCE [LARGE SCALE GENOMIC DNA]</scope>
    <source>
        <strain evidence="6 7">UBC 951</strain>
    </source>
</reference>
<dbReference type="SMART" id="SM00220">
    <property type="entry name" value="S_TKc"/>
    <property type="match status" value="1"/>
</dbReference>
<evidence type="ECO:0000256" key="4">
    <source>
        <dbReference type="SAM" id="MobiDB-lite"/>
    </source>
</evidence>
<evidence type="ECO:0000256" key="2">
    <source>
        <dbReference type="ARBA" id="ARBA00022840"/>
    </source>
</evidence>
<dbReference type="GO" id="GO:0005737">
    <property type="term" value="C:cytoplasm"/>
    <property type="evidence" value="ECO:0007669"/>
    <property type="project" value="TreeGrafter"/>
</dbReference>
<feature type="compositionally biased region" description="Basic residues" evidence="4">
    <location>
        <begin position="648"/>
        <end position="660"/>
    </location>
</feature>
<comment type="caution">
    <text evidence="6">The sequence shown here is derived from an EMBL/GenBank/DDBJ whole genome shotgun (WGS) entry which is preliminary data.</text>
</comment>
<feature type="compositionally biased region" description="Low complexity" evidence="4">
    <location>
        <begin position="1007"/>
        <end position="1016"/>
    </location>
</feature>
<evidence type="ECO:0000313" key="7">
    <source>
        <dbReference type="Proteomes" id="UP000027361"/>
    </source>
</evidence>
<dbReference type="GO" id="GO:0005524">
    <property type="term" value="F:ATP binding"/>
    <property type="evidence" value="ECO:0007669"/>
    <property type="project" value="UniProtKB-UniRule"/>
</dbReference>
<dbReference type="InterPro" id="IPR017441">
    <property type="entry name" value="Protein_kinase_ATP_BS"/>
</dbReference>
<dbReference type="SUPFAM" id="SSF56112">
    <property type="entry name" value="Protein kinase-like (PK-like)"/>
    <property type="match status" value="1"/>
</dbReference>
<dbReference type="InParanoid" id="A0A066VFA2"/>
<feature type="compositionally biased region" description="Low complexity" evidence="4">
    <location>
        <begin position="1122"/>
        <end position="1138"/>
    </location>
</feature>
<feature type="region of interest" description="Disordered" evidence="4">
    <location>
        <begin position="1164"/>
        <end position="1328"/>
    </location>
</feature>
<dbReference type="GeneID" id="25265389"/>
<keyword evidence="1 3" id="KW-0547">Nucleotide-binding</keyword>
<dbReference type="FunFam" id="1.10.510.10:FF:000571">
    <property type="entry name" value="Maternal embryonic leucine zipper kinase"/>
    <property type="match status" value="1"/>
</dbReference>
<dbReference type="PANTHER" id="PTHR24346:SF110">
    <property type="entry name" value="NON-SPECIFIC SERINE_THREONINE PROTEIN KINASE"/>
    <property type="match status" value="1"/>
</dbReference>
<dbReference type="CDD" id="cd14003">
    <property type="entry name" value="STKc_AMPK-like"/>
    <property type="match status" value="1"/>
</dbReference>
<dbReference type="OrthoDB" id="504170at2759"/>
<evidence type="ECO:0000256" key="1">
    <source>
        <dbReference type="ARBA" id="ARBA00022741"/>
    </source>
</evidence>
<keyword evidence="6" id="KW-0808">Transferase</keyword>
<keyword evidence="6" id="KW-0418">Kinase</keyword>
<feature type="compositionally biased region" description="Basic and acidic residues" evidence="4">
    <location>
        <begin position="667"/>
        <end position="679"/>
    </location>
</feature>
<dbReference type="PROSITE" id="PS00107">
    <property type="entry name" value="PROTEIN_KINASE_ATP"/>
    <property type="match status" value="1"/>
</dbReference>
<dbReference type="PANTHER" id="PTHR24346">
    <property type="entry name" value="MAP/MICROTUBULE AFFINITY-REGULATING KINASE"/>
    <property type="match status" value="1"/>
</dbReference>
<dbReference type="OMA" id="MATVRTW"/>
<keyword evidence="2 3" id="KW-0067">ATP-binding</keyword>
<dbReference type="HOGENOM" id="CLU_248578_0_0_1"/>
<dbReference type="InterPro" id="IPR011009">
    <property type="entry name" value="Kinase-like_dom_sf"/>
</dbReference>
<feature type="compositionally biased region" description="Low complexity" evidence="4">
    <location>
        <begin position="582"/>
        <end position="594"/>
    </location>
</feature>
<evidence type="ECO:0000313" key="6">
    <source>
        <dbReference type="EMBL" id="KDN37265.1"/>
    </source>
</evidence>
<feature type="compositionally biased region" description="Polar residues" evidence="4">
    <location>
        <begin position="774"/>
        <end position="791"/>
    </location>
</feature>
<sequence>MPSVRGAGAQAAHKRVFVAASDSASSFASTAPSISHMAGPSGRGASSIPAGTSIGSGFAASNMAGPLSTAALASAYQELGKELSSSRLRSIGNYTLGRPIGEGTFGKVRLGSHRLIPNSRVAIKQIPKSAGAMQSLIREIHHHRRLHHPHVMQLYEVLATENYIWMVSELCAGGELYDYLIESPTGCLSEHEGRRIFGQLCLAVAYVHDKGIVHRDLKLENVLLDERCNVKLGDFGFTREFEERRLMDTFCGTTGYAAPEMLAGKKYLGKQVDLWSLGIILYALLCGALPFDDDDEEVMKGKILQGEFEIPSGLSEEATNLITSILVKNPSSRPSIPEILSHPWFTKIIPPASGLATTQTTATSAMGMTTVDEDPFSSSPSVSASASAANVSYLSAIGYGDADTDAEVAGSSEYDLGSSLSPIQSRTSETSGISFLSEAEHFLRSERDRGDDVSGFAHDGNKCAEFGSKRKGAKRERLDGKELPQTPLSLPSPPETKDVEQTSPSARAVAGVDSLMSLSTTCNCGSSKRSKRPSLGSARNDSHATLPGTALKREGSIGSDGSSKVPHGNTAALRELPTHTESVSADSFSTSDSVLNTPEQEKDDEGQERVEDNQEPDKCAAPVLPSSTSAPPECNHSQHSNRGAGNGGHHRTPSRSKRRSTSSVVLSDHHAPTPDLSGRPEDYSALLKLLQPTLFSTLVEQNLLASLSALGLDVGQVVHSVMNDACDSSGALWWLLKRKADEKQALLMQYNTALATSIGQAACSSPSIQPISTFGTRPASAGSSTNTSIAPSSLPPVPDSTLEILSGLGAPPVPPKESLNDLFKVRPSQRSKDCSFSGPLPPSLSRSKKNISSLVDQSSSSTGSDTTPRRSKTMIAASVGETSHATTPSETLETPPPDKSSRPAAPAATRQRSTSFTMRQLTNVLAGISKERLVDEDASASNKLERSKSPSSALFSKRPGVGQVRRGSKDDSPSMTDSPKKNARTPELSPRVSSMRLDTLDPVTDQSTSPSSSAISDARNTALSFSVSMNSVSTAASTTNTVDTGKSKFRRSKFMATVRTWLGSEGKPEQSNPFPAKGKKKKSGKLGQESASLAPIQVGSMRKRSAPYPQGSMRRVSGVPHSPMRASVSRMSSSNSIYRRPSTIRRQSASTIVLAATGQDGIGISVRQNSRPSSIHSVGRKASGLHGRKGSASSSGSGVKQLRGEYAGSLRHRRRASSEGGTIVQRHRVYSTSASHSRRHSKTDSAELTGAELDDSLAAETPRLSHAPRKSSDSREGHENYGSGHFKTQFLAHKTRTSFKPPTSMNISSSKEGAHGHGNGHGHSHLQPHVPTWMRSWGKPPPHWEGRIDDEPSKSEIIDTLRPKLRDVFAQSEDDVWEDEDEEPAYLGGLGQTAASSAMANWTWGSRAAADSPYASRILLGSGSINAADEVRPKSMRSLFTPPSLGSETAPRIISTSAPSSDGLPIQGEAGASTLAALSAGSRIRTAAAPTFRPTIEEEEEED</sequence>
<dbReference type="STRING" id="1037660.A0A066VFA2"/>
<feature type="region of interest" description="Disordered" evidence="4">
    <location>
        <begin position="774"/>
        <end position="918"/>
    </location>
</feature>
<dbReference type="Proteomes" id="UP000027361">
    <property type="component" value="Unassembled WGS sequence"/>
</dbReference>
<organism evidence="6 7">
    <name type="scientific">Tilletiaria anomala (strain ATCC 24038 / CBS 436.72 / UBC 951)</name>
    <dbReference type="NCBI Taxonomy" id="1037660"/>
    <lineage>
        <taxon>Eukaryota</taxon>
        <taxon>Fungi</taxon>
        <taxon>Dikarya</taxon>
        <taxon>Basidiomycota</taxon>
        <taxon>Ustilaginomycotina</taxon>
        <taxon>Exobasidiomycetes</taxon>
        <taxon>Georgefischeriales</taxon>
        <taxon>Tilletiariaceae</taxon>
        <taxon>Tilletiaria</taxon>
    </lineage>
</organism>
<feature type="binding site" evidence="3">
    <location>
        <position position="124"/>
    </location>
    <ligand>
        <name>ATP</name>
        <dbReference type="ChEBI" id="CHEBI:30616"/>
    </ligand>
</feature>
<dbReference type="RefSeq" id="XP_013240330.1">
    <property type="nucleotide sequence ID" value="XM_013384876.1"/>
</dbReference>
<proteinExistence type="predicted"/>
<feature type="compositionally biased region" description="Polar residues" evidence="4">
    <location>
        <begin position="625"/>
        <end position="643"/>
    </location>
</feature>
<feature type="region of interest" description="Disordered" evidence="4">
    <location>
        <begin position="449"/>
        <end position="505"/>
    </location>
</feature>
<dbReference type="PROSITE" id="PS50011">
    <property type="entry name" value="PROTEIN_KINASE_DOM"/>
    <property type="match status" value="1"/>
</dbReference>
<gene>
    <name evidence="6" type="ORF">K437DRAFT_259834</name>
</gene>
<dbReference type="FunCoup" id="A0A066VFA2">
    <property type="interactions" value="95"/>
</dbReference>
<evidence type="ECO:0000259" key="5">
    <source>
        <dbReference type="PROSITE" id="PS50011"/>
    </source>
</evidence>
<dbReference type="GO" id="GO:0004674">
    <property type="term" value="F:protein serine/threonine kinase activity"/>
    <property type="evidence" value="ECO:0007669"/>
    <property type="project" value="TreeGrafter"/>
</dbReference>
<feature type="region of interest" description="Disordered" evidence="4">
    <location>
        <begin position="521"/>
        <end position="679"/>
    </location>
</feature>
<dbReference type="Gene3D" id="1.10.510.10">
    <property type="entry name" value="Transferase(Phosphotransferase) domain 1"/>
    <property type="match status" value="1"/>
</dbReference>
<feature type="compositionally biased region" description="Basic and acidic residues" evidence="4">
    <location>
        <begin position="1270"/>
        <end position="1279"/>
    </location>
</feature>
<feature type="domain" description="Protein kinase" evidence="5">
    <location>
        <begin position="94"/>
        <end position="345"/>
    </location>
</feature>
<feature type="compositionally biased region" description="Polar residues" evidence="4">
    <location>
        <begin position="1166"/>
        <end position="1176"/>
    </location>
</feature>
<feature type="region of interest" description="Disordered" evidence="4">
    <location>
        <begin position="1060"/>
        <end position="1138"/>
    </location>
</feature>